<dbReference type="AlphaFoldDB" id="A0A0H3ZUD2"/>
<reference evidence="1" key="1">
    <citation type="journal article" date="2015" name="MBio">
        <title>Eco-Evolutionary Dynamics of Episomes among Ecologically Cohesive Bacterial Populations.</title>
        <authorList>
            <person name="Xue H."/>
            <person name="Cordero O.X."/>
            <person name="Camas F.M."/>
            <person name="Trimble W."/>
            <person name="Meyer F."/>
            <person name="Guglielmini J."/>
            <person name="Rocha E.P."/>
            <person name="Polz M.F."/>
        </authorList>
    </citation>
    <scope>NUCLEOTIDE SEQUENCE</scope>
    <source>
        <strain evidence="1">1F_145</strain>
    </source>
</reference>
<sequence>MGVIKASVTAVTVTGGHAPTDTLSVSAGHLHAHVHHTVRDARDIG</sequence>
<protein>
    <submittedName>
        <fullName evidence="1">Uncharacterized protein</fullName>
    </submittedName>
</protein>
<organism evidence="1">
    <name type="scientific">Vibrio splendidus</name>
    <dbReference type="NCBI Taxonomy" id="29497"/>
    <lineage>
        <taxon>Bacteria</taxon>
        <taxon>Pseudomonadati</taxon>
        <taxon>Pseudomonadota</taxon>
        <taxon>Gammaproteobacteria</taxon>
        <taxon>Vibrionales</taxon>
        <taxon>Vibrionaceae</taxon>
        <taxon>Vibrio</taxon>
    </lineage>
</organism>
<accession>A0A0H3ZUD2</accession>
<name>A0A0H3ZUD2_VIBSP</name>
<proteinExistence type="predicted"/>
<dbReference type="EMBL" id="KP795562">
    <property type="protein sequence ID" value="AKN38102.1"/>
    <property type="molecule type" value="Genomic_DNA"/>
</dbReference>
<evidence type="ECO:0000313" key="1">
    <source>
        <dbReference type="EMBL" id="AKN38102.1"/>
    </source>
</evidence>